<dbReference type="GO" id="GO:0009630">
    <property type="term" value="P:gravitropism"/>
    <property type="evidence" value="ECO:0007669"/>
    <property type="project" value="InterPro"/>
</dbReference>
<protein>
    <submittedName>
        <fullName evidence="3">Uncharacterized protein</fullName>
    </submittedName>
</protein>
<dbReference type="EMBL" id="JBBWWQ010000018">
    <property type="protein sequence ID" value="KAK8921140.1"/>
    <property type="molecule type" value="Genomic_DNA"/>
</dbReference>
<evidence type="ECO:0000256" key="2">
    <source>
        <dbReference type="ARBA" id="ARBA00024198"/>
    </source>
</evidence>
<reference evidence="3 4" key="1">
    <citation type="journal article" date="2022" name="Nat. Plants">
        <title>Genomes of leafy and leafless Platanthera orchids illuminate the evolution of mycoheterotrophy.</title>
        <authorList>
            <person name="Li M.H."/>
            <person name="Liu K.W."/>
            <person name="Li Z."/>
            <person name="Lu H.C."/>
            <person name="Ye Q.L."/>
            <person name="Zhang D."/>
            <person name="Wang J.Y."/>
            <person name="Li Y.F."/>
            <person name="Zhong Z.M."/>
            <person name="Liu X."/>
            <person name="Yu X."/>
            <person name="Liu D.K."/>
            <person name="Tu X.D."/>
            <person name="Liu B."/>
            <person name="Hao Y."/>
            <person name="Liao X.Y."/>
            <person name="Jiang Y.T."/>
            <person name="Sun W.H."/>
            <person name="Chen J."/>
            <person name="Chen Y.Q."/>
            <person name="Ai Y."/>
            <person name="Zhai J.W."/>
            <person name="Wu S.S."/>
            <person name="Zhou Z."/>
            <person name="Hsiao Y.Y."/>
            <person name="Wu W.L."/>
            <person name="Chen Y.Y."/>
            <person name="Lin Y.F."/>
            <person name="Hsu J.L."/>
            <person name="Li C.Y."/>
            <person name="Wang Z.W."/>
            <person name="Zhao X."/>
            <person name="Zhong W.Y."/>
            <person name="Ma X.K."/>
            <person name="Ma L."/>
            <person name="Huang J."/>
            <person name="Chen G.Z."/>
            <person name="Huang M.Z."/>
            <person name="Huang L."/>
            <person name="Peng D.H."/>
            <person name="Luo Y.B."/>
            <person name="Zou S.Q."/>
            <person name="Chen S.P."/>
            <person name="Lan S."/>
            <person name="Tsai W.C."/>
            <person name="Van de Peer Y."/>
            <person name="Liu Z.J."/>
        </authorList>
    </citation>
    <scope>NUCLEOTIDE SEQUENCE [LARGE SCALE GENOMIC DNA]</scope>
    <source>
        <strain evidence="3">Lor287</strain>
    </source>
</reference>
<dbReference type="AlphaFoldDB" id="A0AAP0AZD8"/>
<dbReference type="GO" id="GO:0040008">
    <property type="term" value="P:regulation of growth"/>
    <property type="evidence" value="ECO:0007669"/>
    <property type="project" value="InterPro"/>
</dbReference>
<gene>
    <name evidence="3" type="ORF">KSP39_PZI020746</name>
</gene>
<organism evidence="3 4">
    <name type="scientific">Platanthera zijinensis</name>
    <dbReference type="NCBI Taxonomy" id="2320716"/>
    <lineage>
        <taxon>Eukaryota</taxon>
        <taxon>Viridiplantae</taxon>
        <taxon>Streptophyta</taxon>
        <taxon>Embryophyta</taxon>
        <taxon>Tracheophyta</taxon>
        <taxon>Spermatophyta</taxon>
        <taxon>Magnoliopsida</taxon>
        <taxon>Liliopsida</taxon>
        <taxon>Asparagales</taxon>
        <taxon>Orchidaceae</taxon>
        <taxon>Orchidoideae</taxon>
        <taxon>Orchideae</taxon>
        <taxon>Orchidinae</taxon>
        <taxon>Platanthera</taxon>
    </lineage>
</organism>
<dbReference type="Proteomes" id="UP001418222">
    <property type="component" value="Unassembled WGS sequence"/>
</dbReference>
<evidence type="ECO:0000313" key="3">
    <source>
        <dbReference type="EMBL" id="KAK8921140.1"/>
    </source>
</evidence>
<dbReference type="InterPro" id="IPR044683">
    <property type="entry name" value="LAZY"/>
</dbReference>
<dbReference type="PANTHER" id="PTHR34045:SF3">
    <property type="entry name" value="PROTEIN LAZY 4"/>
    <property type="match status" value="1"/>
</dbReference>
<evidence type="ECO:0000256" key="1">
    <source>
        <dbReference type="ARBA" id="ARBA00022604"/>
    </source>
</evidence>
<keyword evidence="1" id="KW-0341">Growth regulation</keyword>
<comment type="similarity">
    <text evidence="2">Belongs to the LAZY family.</text>
</comment>
<evidence type="ECO:0000313" key="4">
    <source>
        <dbReference type="Proteomes" id="UP001418222"/>
    </source>
</evidence>
<dbReference type="PANTHER" id="PTHR34045">
    <property type="entry name" value="OS03G0406300 PROTEIN"/>
    <property type="match status" value="1"/>
</dbReference>
<name>A0AAP0AZD8_9ASPA</name>
<keyword evidence="4" id="KW-1185">Reference proteome</keyword>
<sequence>MEGGEVADDLSPDSKIILRKARDILANNPKAIKKKSISFLLKKMFVCRAGFSSVPSLRNQMPESRLEKLLRTVLHKKMHQEGSEPMSSVKRYLEDKSICKTTRKDESKEIEENTCKWVKTDSNFIVLEMRSPSVNSSLVSLQN</sequence>
<comment type="caution">
    <text evidence="3">The sequence shown here is derived from an EMBL/GenBank/DDBJ whole genome shotgun (WGS) entry which is preliminary data.</text>
</comment>
<proteinExistence type="inferred from homology"/>
<accession>A0AAP0AZD8</accession>